<evidence type="ECO:0000256" key="1">
    <source>
        <dbReference type="ARBA" id="ARBA00002844"/>
    </source>
</evidence>
<comment type="function">
    <text evidence="1">Extremely potent competitive inhibitor of cAMP-dependent protein kinase activity, this protein interacts with the catalytic subunit of the enzyme after the cAMP-induced dissociation of its regulatory chains.</text>
</comment>
<dbReference type="GO" id="GO:0004862">
    <property type="term" value="F:cAMP-dependent protein kinase inhibitor activity"/>
    <property type="evidence" value="ECO:0007669"/>
    <property type="project" value="InterPro"/>
</dbReference>
<dbReference type="InterPro" id="IPR004171">
    <property type="entry name" value="cAMP_dep_PKI"/>
</dbReference>
<dbReference type="Pfam" id="PF02827">
    <property type="entry name" value="PKI"/>
    <property type="match status" value="1"/>
</dbReference>
<keyword evidence="5" id="KW-1185">Reference proteome</keyword>
<keyword evidence="3" id="KW-0649">Protein kinase inhibitor</keyword>
<evidence type="ECO:0000313" key="4">
    <source>
        <dbReference type="EMBL" id="KFV79353.1"/>
    </source>
</evidence>
<comment type="similarity">
    <text evidence="2">Belongs to the PKI family.</text>
</comment>
<evidence type="ECO:0000313" key="5">
    <source>
        <dbReference type="Proteomes" id="UP000053584"/>
    </source>
</evidence>
<dbReference type="Proteomes" id="UP000053584">
    <property type="component" value="Unassembled WGS sequence"/>
</dbReference>
<evidence type="ECO:0000256" key="2">
    <source>
        <dbReference type="ARBA" id="ARBA00006393"/>
    </source>
</evidence>
<feature type="non-terminal residue" evidence="4">
    <location>
        <position position="52"/>
    </location>
</feature>
<sequence length="52" mass="5605">MEVESTTYTDFISCDRAGRRNAVHDIQGDATAISMRKLTGDISDLSIEGAGE</sequence>
<dbReference type="STRING" id="441894.ENSSCUP00000007882"/>
<organism evidence="4 5">
    <name type="scientific">Struthio camelus australis</name>
    <dbReference type="NCBI Taxonomy" id="441894"/>
    <lineage>
        <taxon>Eukaryota</taxon>
        <taxon>Metazoa</taxon>
        <taxon>Chordata</taxon>
        <taxon>Craniata</taxon>
        <taxon>Vertebrata</taxon>
        <taxon>Euteleostomi</taxon>
        <taxon>Archelosauria</taxon>
        <taxon>Archosauria</taxon>
        <taxon>Dinosauria</taxon>
        <taxon>Saurischia</taxon>
        <taxon>Theropoda</taxon>
        <taxon>Coelurosauria</taxon>
        <taxon>Aves</taxon>
        <taxon>Palaeognathae</taxon>
        <taxon>Struthioniformes</taxon>
        <taxon>Struthionidae</taxon>
        <taxon>Struthio</taxon>
    </lineage>
</organism>
<name>A0A093H9X3_STRCA</name>
<dbReference type="PANTHER" id="PTHR15416">
    <property type="entry name" value="CAMP-DEPENDENT PROTEIN KINASE INHIBITOR/PKI"/>
    <property type="match status" value="1"/>
</dbReference>
<dbReference type="EMBL" id="KL206162">
    <property type="protein sequence ID" value="KFV79353.1"/>
    <property type="molecule type" value="Genomic_DNA"/>
</dbReference>
<gene>
    <name evidence="4" type="ORF">N308_10705</name>
</gene>
<proteinExistence type="inferred from homology"/>
<protein>
    <submittedName>
        <fullName evidence="4">cAMP-dependent protein kinase inhibitor gamma</fullName>
    </submittedName>
</protein>
<evidence type="ECO:0000256" key="3">
    <source>
        <dbReference type="ARBA" id="ARBA00023013"/>
    </source>
</evidence>
<dbReference type="AlphaFoldDB" id="A0A093H9X3"/>
<accession>A0A093H9X3</accession>
<reference evidence="4 5" key="1">
    <citation type="submission" date="2014-04" db="EMBL/GenBank/DDBJ databases">
        <title>Genome evolution of avian class.</title>
        <authorList>
            <person name="Zhang G."/>
            <person name="Li C."/>
        </authorList>
    </citation>
    <scope>NUCLEOTIDE SEQUENCE [LARGE SCALE GENOMIC DNA]</scope>
    <source>
        <strain evidence="4">BGI_N308</strain>
    </source>
</reference>